<reference evidence="2 4" key="1">
    <citation type="journal article" date="2019" name="Nat. Med.">
        <title>A library of human gut bacterial isolates paired with longitudinal multiomics data enables mechanistic microbiome research.</title>
        <authorList>
            <person name="Poyet M."/>
            <person name="Groussin M."/>
            <person name="Gibbons S.M."/>
            <person name="Avila-Pacheco J."/>
            <person name="Jiang X."/>
            <person name="Kearney S.M."/>
            <person name="Perrotta A.R."/>
            <person name="Berdy B."/>
            <person name="Zhao S."/>
            <person name="Lieberman T.D."/>
            <person name="Swanson P.K."/>
            <person name="Smith M."/>
            <person name="Roesemann S."/>
            <person name="Alexander J.E."/>
            <person name="Rich S.A."/>
            <person name="Livny J."/>
            <person name="Vlamakis H."/>
            <person name="Clish C."/>
            <person name="Bullock K."/>
            <person name="Deik A."/>
            <person name="Scott J."/>
            <person name="Pierce K.A."/>
            <person name="Xavier R.J."/>
            <person name="Alm E.J."/>
        </authorList>
    </citation>
    <scope>NUCLEOTIDE SEQUENCE [LARGE SCALE GENOMIC DNA]</scope>
    <source>
        <strain evidence="2 4">BIOML-A5</strain>
    </source>
</reference>
<organism evidence="2 4">
    <name type="scientific">Flavonifractor plautii</name>
    <name type="common">Fusobacterium plautii</name>
    <dbReference type="NCBI Taxonomy" id="292800"/>
    <lineage>
        <taxon>Bacteria</taxon>
        <taxon>Bacillati</taxon>
        <taxon>Bacillota</taxon>
        <taxon>Clostridia</taxon>
        <taxon>Eubacteriales</taxon>
        <taxon>Oscillospiraceae</taxon>
        <taxon>Flavonifractor</taxon>
    </lineage>
</organism>
<accession>A0A6I2RK96</accession>
<dbReference type="RefSeq" id="WP_138309033.1">
    <property type="nucleotide sequence ID" value="NZ_AP031431.1"/>
</dbReference>
<evidence type="ECO:0000256" key="1">
    <source>
        <dbReference type="SAM" id="SignalP"/>
    </source>
</evidence>
<dbReference type="EMBL" id="CP065315">
    <property type="protein sequence ID" value="QQR06232.1"/>
    <property type="molecule type" value="Genomic_DNA"/>
</dbReference>
<dbReference type="Proteomes" id="UP000595792">
    <property type="component" value="Chromosome"/>
</dbReference>
<dbReference type="OrthoDB" id="1857257at2"/>
<gene>
    <name evidence="2" type="ORF">GKE90_21880</name>
    <name evidence="3" type="ORF">I5Q84_01625</name>
</gene>
<feature type="chain" id="PRO_5026122649" evidence="1">
    <location>
        <begin position="24"/>
        <end position="141"/>
    </location>
</feature>
<dbReference type="EMBL" id="WKPO01000071">
    <property type="protein sequence ID" value="MSB51295.1"/>
    <property type="molecule type" value="Genomic_DNA"/>
</dbReference>
<reference evidence="3 5" key="2">
    <citation type="submission" date="2020-11" db="EMBL/GenBank/DDBJ databases">
        <title>Closed and high quality bacterial genomes of the OMM12 community.</title>
        <authorList>
            <person name="Marbouty M."/>
            <person name="Lamy-Besnier Q."/>
            <person name="Debarbieux L."/>
            <person name="Koszul R."/>
        </authorList>
    </citation>
    <scope>NUCLEOTIDE SEQUENCE [LARGE SCALE GENOMIC DNA]</scope>
    <source>
        <strain evidence="3 5">YL31</strain>
    </source>
</reference>
<sequence>MKRIFSSFVLLSMIISCVGVASAADMQQPRASLTLSRYSAVISAGDGSGEVIIGYDVKASKPADSVGVESIEFYTEDGKHVKSVTGSTRNGLVRNDSIFCAGDYKCSLPSGEAYYAEVTVFAEVGSDYDSRTITTSTIQVH</sequence>
<dbReference type="PROSITE" id="PS51257">
    <property type="entry name" value="PROKAR_LIPOPROTEIN"/>
    <property type="match status" value="1"/>
</dbReference>
<dbReference type="Proteomes" id="UP000429811">
    <property type="component" value="Unassembled WGS sequence"/>
</dbReference>
<protein>
    <submittedName>
        <fullName evidence="2">Uncharacterized protein</fullName>
    </submittedName>
</protein>
<name>A0A6I2RK96_FLAPL</name>
<evidence type="ECO:0000313" key="4">
    <source>
        <dbReference type="Proteomes" id="UP000429811"/>
    </source>
</evidence>
<evidence type="ECO:0000313" key="5">
    <source>
        <dbReference type="Proteomes" id="UP000595792"/>
    </source>
</evidence>
<evidence type="ECO:0000313" key="2">
    <source>
        <dbReference type="EMBL" id="MSB51295.1"/>
    </source>
</evidence>
<feature type="signal peptide" evidence="1">
    <location>
        <begin position="1"/>
        <end position="23"/>
    </location>
</feature>
<evidence type="ECO:0000313" key="3">
    <source>
        <dbReference type="EMBL" id="QQR06232.1"/>
    </source>
</evidence>
<dbReference type="AlphaFoldDB" id="A0A6I2RK96"/>
<proteinExistence type="predicted"/>
<keyword evidence="1" id="KW-0732">Signal</keyword>